<dbReference type="SUPFAM" id="SSF54928">
    <property type="entry name" value="RNA-binding domain, RBD"/>
    <property type="match status" value="1"/>
</dbReference>
<gene>
    <name evidence="1" type="ORF">DFH94DRAFT_705224</name>
</gene>
<proteinExistence type="predicted"/>
<dbReference type="InterPro" id="IPR012677">
    <property type="entry name" value="Nucleotide-bd_a/b_plait_sf"/>
</dbReference>
<protein>
    <recommendedName>
        <fullName evidence="3">RRM domain-containing protein</fullName>
    </recommendedName>
</protein>
<dbReference type="Proteomes" id="UP000759537">
    <property type="component" value="Unassembled WGS sequence"/>
</dbReference>
<organism evidence="1 2">
    <name type="scientific">Russula ochroleuca</name>
    <dbReference type="NCBI Taxonomy" id="152965"/>
    <lineage>
        <taxon>Eukaryota</taxon>
        <taxon>Fungi</taxon>
        <taxon>Dikarya</taxon>
        <taxon>Basidiomycota</taxon>
        <taxon>Agaricomycotina</taxon>
        <taxon>Agaricomycetes</taxon>
        <taxon>Russulales</taxon>
        <taxon>Russulaceae</taxon>
        <taxon>Russula</taxon>
    </lineage>
</organism>
<name>A0A9P5TEG8_9AGAM</name>
<reference evidence="1" key="1">
    <citation type="submission" date="2019-10" db="EMBL/GenBank/DDBJ databases">
        <authorList>
            <consortium name="DOE Joint Genome Institute"/>
            <person name="Kuo A."/>
            <person name="Miyauchi S."/>
            <person name="Kiss E."/>
            <person name="Drula E."/>
            <person name="Kohler A."/>
            <person name="Sanchez-Garcia M."/>
            <person name="Andreopoulos B."/>
            <person name="Barry K.W."/>
            <person name="Bonito G."/>
            <person name="Buee M."/>
            <person name="Carver A."/>
            <person name="Chen C."/>
            <person name="Cichocki N."/>
            <person name="Clum A."/>
            <person name="Culley D."/>
            <person name="Crous P.W."/>
            <person name="Fauchery L."/>
            <person name="Girlanda M."/>
            <person name="Hayes R."/>
            <person name="Keri Z."/>
            <person name="LaButti K."/>
            <person name="Lipzen A."/>
            <person name="Lombard V."/>
            <person name="Magnuson J."/>
            <person name="Maillard F."/>
            <person name="Morin E."/>
            <person name="Murat C."/>
            <person name="Nolan M."/>
            <person name="Ohm R."/>
            <person name="Pangilinan J."/>
            <person name="Pereira M."/>
            <person name="Perotto S."/>
            <person name="Peter M."/>
            <person name="Riley R."/>
            <person name="Sitrit Y."/>
            <person name="Stielow B."/>
            <person name="Szollosi G."/>
            <person name="Zifcakova L."/>
            <person name="Stursova M."/>
            <person name="Spatafora J.W."/>
            <person name="Tedersoo L."/>
            <person name="Vaario L.-M."/>
            <person name="Yamada A."/>
            <person name="Yan M."/>
            <person name="Wang P."/>
            <person name="Xu J."/>
            <person name="Bruns T."/>
            <person name="Baldrian P."/>
            <person name="Vilgalys R."/>
            <person name="Henrissat B."/>
            <person name="Grigoriev I.V."/>
            <person name="Hibbett D."/>
            <person name="Nagy L.G."/>
            <person name="Martin F.M."/>
        </authorList>
    </citation>
    <scope>NUCLEOTIDE SEQUENCE</scope>
    <source>
        <strain evidence="1">Prilba</strain>
    </source>
</reference>
<dbReference type="AlphaFoldDB" id="A0A9P5TEG8"/>
<dbReference type="InterPro" id="IPR035979">
    <property type="entry name" value="RBD_domain_sf"/>
</dbReference>
<sequence>MPQWPVRLVLGLYRRECISCRFSDVPWLRLSFFYRQCLSRPLLRLPPDLQSLIPWHTFSTSRLVILKIPRPHQPRRLPPKQKMNLLHPQTEGITRPELQTTQNPLTRVVRSPTPYLYRALRPLLIPPSFPSSLLPVTPIFELPPSQERVTETDPSSITTIARASLSPNTHKADIRPVFQRFGKVKHIFVHPGGRRADVVYVDVHGVKRALHA</sequence>
<reference evidence="1" key="2">
    <citation type="journal article" date="2020" name="Nat. Commun.">
        <title>Large-scale genome sequencing of mycorrhizal fungi provides insights into the early evolution of symbiotic traits.</title>
        <authorList>
            <person name="Miyauchi S."/>
            <person name="Kiss E."/>
            <person name="Kuo A."/>
            <person name="Drula E."/>
            <person name="Kohler A."/>
            <person name="Sanchez-Garcia M."/>
            <person name="Morin E."/>
            <person name="Andreopoulos B."/>
            <person name="Barry K.W."/>
            <person name="Bonito G."/>
            <person name="Buee M."/>
            <person name="Carver A."/>
            <person name="Chen C."/>
            <person name="Cichocki N."/>
            <person name="Clum A."/>
            <person name="Culley D."/>
            <person name="Crous P.W."/>
            <person name="Fauchery L."/>
            <person name="Girlanda M."/>
            <person name="Hayes R.D."/>
            <person name="Keri Z."/>
            <person name="LaButti K."/>
            <person name="Lipzen A."/>
            <person name="Lombard V."/>
            <person name="Magnuson J."/>
            <person name="Maillard F."/>
            <person name="Murat C."/>
            <person name="Nolan M."/>
            <person name="Ohm R.A."/>
            <person name="Pangilinan J."/>
            <person name="Pereira M.F."/>
            <person name="Perotto S."/>
            <person name="Peter M."/>
            <person name="Pfister S."/>
            <person name="Riley R."/>
            <person name="Sitrit Y."/>
            <person name="Stielow J.B."/>
            <person name="Szollosi G."/>
            <person name="Zifcakova L."/>
            <person name="Stursova M."/>
            <person name="Spatafora J.W."/>
            <person name="Tedersoo L."/>
            <person name="Vaario L.M."/>
            <person name="Yamada A."/>
            <person name="Yan M."/>
            <person name="Wang P."/>
            <person name="Xu J."/>
            <person name="Bruns T."/>
            <person name="Baldrian P."/>
            <person name="Vilgalys R."/>
            <person name="Dunand C."/>
            <person name="Henrissat B."/>
            <person name="Grigoriev I.V."/>
            <person name="Hibbett D."/>
            <person name="Nagy L.G."/>
            <person name="Martin F.M."/>
        </authorList>
    </citation>
    <scope>NUCLEOTIDE SEQUENCE</scope>
    <source>
        <strain evidence="1">Prilba</strain>
    </source>
</reference>
<dbReference type="Gene3D" id="3.30.70.330">
    <property type="match status" value="1"/>
</dbReference>
<comment type="caution">
    <text evidence="1">The sequence shown here is derived from an EMBL/GenBank/DDBJ whole genome shotgun (WGS) entry which is preliminary data.</text>
</comment>
<evidence type="ECO:0008006" key="3">
    <source>
        <dbReference type="Google" id="ProtNLM"/>
    </source>
</evidence>
<dbReference type="OrthoDB" id="439808at2759"/>
<keyword evidence="2" id="KW-1185">Reference proteome</keyword>
<dbReference type="GO" id="GO:0003676">
    <property type="term" value="F:nucleic acid binding"/>
    <property type="evidence" value="ECO:0007669"/>
    <property type="project" value="InterPro"/>
</dbReference>
<dbReference type="EMBL" id="WHVB01000001">
    <property type="protein sequence ID" value="KAF8487326.1"/>
    <property type="molecule type" value="Genomic_DNA"/>
</dbReference>
<evidence type="ECO:0000313" key="1">
    <source>
        <dbReference type="EMBL" id="KAF8487326.1"/>
    </source>
</evidence>
<accession>A0A9P5TEG8</accession>
<evidence type="ECO:0000313" key="2">
    <source>
        <dbReference type="Proteomes" id="UP000759537"/>
    </source>
</evidence>